<evidence type="ECO:0000256" key="7">
    <source>
        <dbReference type="SAM" id="MobiDB-lite"/>
    </source>
</evidence>
<dbReference type="PROSITE" id="PS51754">
    <property type="entry name" value="OVATE"/>
    <property type="match status" value="1"/>
</dbReference>
<keyword evidence="10" id="KW-1185">Reference proteome</keyword>
<comment type="subcellular location">
    <subcellularLocation>
        <location evidence="1 6">Nucleus</location>
    </subcellularLocation>
</comment>
<dbReference type="PANTHER" id="PTHR33057:SF70">
    <property type="entry name" value="TRANSCRIPTION REPRESSOR-RELATED"/>
    <property type="match status" value="1"/>
</dbReference>
<organism evidence="9 10">
    <name type="scientific">Zingiber officinale</name>
    <name type="common">Ginger</name>
    <name type="synonym">Amomum zingiber</name>
    <dbReference type="NCBI Taxonomy" id="94328"/>
    <lineage>
        <taxon>Eukaryota</taxon>
        <taxon>Viridiplantae</taxon>
        <taxon>Streptophyta</taxon>
        <taxon>Embryophyta</taxon>
        <taxon>Tracheophyta</taxon>
        <taxon>Spermatophyta</taxon>
        <taxon>Magnoliopsida</taxon>
        <taxon>Liliopsida</taxon>
        <taxon>Zingiberales</taxon>
        <taxon>Zingiberaceae</taxon>
        <taxon>Zingiber</taxon>
    </lineage>
</organism>
<dbReference type="NCBIfam" id="TIGR01568">
    <property type="entry name" value="A_thal_3678"/>
    <property type="match status" value="1"/>
</dbReference>
<keyword evidence="3 6" id="KW-0805">Transcription regulation</keyword>
<feature type="region of interest" description="Disordered" evidence="7">
    <location>
        <begin position="132"/>
        <end position="154"/>
    </location>
</feature>
<evidence type="ECO:0000313" key="10">
    <source>
        <dbReference type="Proteomes" id="UP000734854"/>
    </source>
</evidence>
<feature type="compositionally biased region" description="Polar residues" evidence="7">
    <location>
        <begin position="80"/>
        <end position="92"/>
    </location>
</feature>
<sequence>MPFKEFFATILQYAAPSSFALKEKSMSAQRRRSSSFIGLAGCGCRNSKSVAVSSSSSDAKSTIAAAAAAPAQQRAREATSSGETLTMTSPSTSSYWDPEIKVVESSASTPSVSGLLRQLSDLEQDVASWAQCTPPPQRKRQHKRSFSEGGGRRVEEESVAVVRETKDPLGEFRRSMLQMIVEKEIVDSEELQELLRRLLTLNAPQHHTTILQAFAEIWEEVFAGYQHTPKLLHRATAPRLAAPRRA</sequence>
<dbReference type="AlphaFoldDB" id="A0A8J5EVS3"/>
<keyword evidence="2 6" id="KW-0678">Repressor</keyword>
<evidence type="ECO:0000256" key="6">
    <source>
        <dbReference type="RuleBase" id="RU367028"/>
    </source>
</evidence>
<gene>
    <name evidence="9" type="ORF">ZIOFF_064256</name>
</gene>
<dbReference type="Pfam" id="PF04844">
    <property type="entry name" value="Ovate"/>
    <property type="match status" value="1"/>
</dbReference>
<evidence type="ECO:0000313" key="9">
    <source>
        <dbReference type="EMBL" id="KAG6475039.1"/>
    </source>
</evidence>
<accession>A0A8J5EVS3</accession>
<keyword evidence="5 6" id="KW-0539">Nucleus</keyword>
<proteinExistence type="predicted"/>
<evidence type="ECO:0000256" key="1">
    <source>
        <dbReference type="ARBA" id="ARBA00004123"/>
    </source>
</evidence>
<evidence type="ECO:0000256" key="3">
    <source>
        <dbReference type="ARBA" id="ARBA00023015"/>
    </source>
</evidence>
<dbReference type="GO" id="GO:0045892">
    <property type="term" value="P:negative regulation of DNA-templated transcription"/>
    <property type="evidence" value="ECO:0007669"/>
    <property type="project" value="UniProtKB-UniRule"/>
</dbReference>
<evidence type="ECO:0000256" key="2">
    <source>
        <dbReference type="ARBA" id="ARBA00022491"/>
    </source>
</evidence>
<dbReference type="InterPro" id="IPR038933">
    <property type="entry name" value="Ovate"/>
</dbReference>
<feature type="region of interest" description="Disordered" evidence="7">
    <location>
        <begin position="68"/>
        <end position="92"/>
    </location>
</feature>
<feature type="domain" description="OVATE" evidence="8">
    <location>
        <begin position="161"/>
        <end position="220"/>
    </location>
</feature>
<dbReference type="InterPro" id="IPR006458">
    <property type="entry name" value="Ovate_C"/>
</dbReference>
<dbReference type="GO" id="GO:0005634">
    <property type="term" value="C:nucleus"/>
    <property type="evidence" value="ECO:0007669"/>
    <property type="project" value="UniProtKB-SubCell"/>
</dbReference>
<protein>
    <recommendedName>
        <fullName evidence="6">Transcription repressor</fullName>
    </recommendedName>
    <alternativeName>
        <fullName evidence="6">Ovate family protein</fullName>
    </alternativeName>
</protein>
<dbReference type="EMBL" id="JACMSC010000018">
    <property type="protein sequence ID" value="KAG6475039.1"/>
    <property type="molecule type" value="Genomic_DNA"/>
</dbReference>
<evidence type="ECO:0000256" key="4">
    <source>
        <dbReference type="ARBA" id="ARBA00023163"/>
    </source>
</evidence>
<dbReference type="PANTHER" id="PTHR33057">
    <property type="entry name" value="TRANSCRIPTION REPRESSOR OFP7-RELATED"/>
    <property type="match status" value="1"/>
</dbReference>
<dbReference type="Proteomes" id="UP000734854">
    <property type="component" value="Unassembled WGS sequence"/>
</dbReference>
<name>A0A8J5EVS3_ZINOF</name>
<comment type="function">
    <text evidence="6">Transcriptional repressor that regulates multiple aspects of plant growth and development.</text>
</comment>
<reference evidence="9 10" key="1">
    <citation type="submission" date="2020-08" db="EMBL/GenBank/DDBJ databases">
        <title>Plant Genome Project.</title>
        <authorList>
            <person name="Zhang R.-G."/>
        </authorList>
    </citation>
    <scope>NUCLEOTIDE SEQUENCE [LARGE SCALE GENOMIC DNA]</scope>
    <source>
        <tissue evidence="9">Rhizome</tissue>
    </source>
</reference>
<evidence type="ECO:0000259" key="8">
    <source>
        <dbReference type="PROSITE" id="PS51754"/>
    </source>
</evidence>
<comment type="caution">
    <text evidence="9">The sequence shown here is derived from an EMBL/GenBank/DDBJ whole genome shotgun (WGS) entry which is preliminary data.</text>
</comment>
<keyword evidence="4 6" id="KW-0804">Transcription</keyword>
<evidence type="ECO:0000256" key="5">
    <source>
        <dbReference type="ARBA" id="ARBA00023242"/>
    </source>
</evidence>